<dbReference type="GO" id="GO:0003677">
    <property type="term" value="F:DNA binding"/>
    <property type="evidence" value="ECO:0007669"/>
    <property type="project" value="UniProtKB-KW"/>
</dbReference>
<feature type="domain" description="HTH marR-type" evidence="5">
    <location>
        <begin position="1"/>
        <end position="135"/>
    </location>
</feature>
<dbReference type="SMART" id="SM00347">
    <property type="entry name" value="HTH_MARR"/>
    <property type="match status" value="1"/>
</dbReference>
<evidence type="ECO:0000256" key="4">
    <source>
        <dbReference type="SAM" id="Coils"/>
    </source>
</evidence>
<reference evidence="6 7" key="1">
    <citation type="journal article" date="2023" name="Microbiol. Spectr.">
        <title>Symbiosis of Carpenter Bees with Uncharacterized Lactic Acid Bacteria Showing NAD Auxotrophy.</title>
        <authorList>
            <person name="Kawasaki S."/>
            <person name="Ozawa K."/>
            <person name="Mori T."/>
            <person name="Yamamoto A."/>
            <person name="Ito M."/>
            <person name="Ohkuma M."/>
            <person name="Sakamoto M."/>
            <person name="Matsutani M."/>
        </authorList>
    </citation>
    <scope>NUCLEOTIDE SEQUENCE [LARGE SCALE GENOMIC DNA]</scope>
    <source>
        <strain evidence="6 7">XA3</strain>
    </source>
</reference>
<keyword evidence="2" id="KW-0238">DNA-binding</keyword>
<dbReference type="PANTHER" id="PTHR42756:SF1">
    <property type="entry name" value="TRANSCRIPTIONAL REPRESSOR OF EMRAB OPERON"/>
    <property type="match status" value="1"/>
</dbReference>
<evidence type="ECO:0000259" key="5">
    <source>
        <dbReference type="PROSITE" id="PS50995"/>
    </source>
</evidence>
<keyword evidence="7" id="KW-1185">Reference proteome</keyword>
<feature type="coiled-coil region" evidence="4">
    <location>
        <begin position="116"/>
        <end position="143"/>
    </location>
</feature>
<sequence>MESRSFIRFEIGFYRLKRRLLQEFLRPYDLKAFDSMLLVTVVMHPGCSQGAIIQHVMADETSIARGLRNLEEKRLITRQEDPTNHRKKLVQPTAKAQEIFDKFDSLLELWNEFIFKDFTSQELDSLEKMIAKMQTNLKDIDYQELLTKFKKE</sequence>
<dbReference type="PANTHER" id="PTHR42756">
    <property type="entry name" value="TRANSCRIPTIONAL REGULATOR, MARR"/>
    <property type="match status" value="1"/>
</dbReference>
<dbReference type="Proteomes" id="UP001321861">
    <property type="component" value="Chromosome"/>
</dbReference>
<name>A0AAU9D2U0_9LACO</name>
<dbReference type="EMBL" id="AP026802">
    <property type="protein sequence ID" value="BDR58059.1"/>
    <property type="molecule type" value="Genomic_DNA"/>
</dbReference>
<gene>
    <name evidence="6" type="ORF">XA3_05000</name>
</gene>
<dbReference type="InterPro" id="IPR036390">
    <property type="entry name" value="WH_DNA-bd_sf"/>
</dbReference>
<evidence type="ECO:0000256" key="2">
    <source>
        <dbReference type="ARBA" id="ARBA00023125"/>
    </source>
</evidence>
<evidence type="ECO:0000256" key="1">
    <source>
        <dbReference type="ARBA" id="ARBA00023015"/>
    </source>
</evidence>
<dbReference type="InterPro" id="IPR036388">
    <property type="entry name" value="WH-like_DNA-bd_sf"/>
</dbReference>
<evidence type="ECO:0000313" key="7">
    <source>
        <dbReference type="Proteomes" id="UP001321861"/>
    </source>
</evidence>
<dbReference type="KEGG" id="xap:XA3_05000"/>
<dbReference type="PRINTS" id="PR00598">
    <property type="entry name" value="HTHMARR"/>
</dbReference>
<keyword evidence="3" id="KW-0804">Transcription</keyword>
<dbReference type="InterPro" id="IPR000835">
    <property type="entry name" value="HTH_MarR-typ"/>
</dbReference>
<dbReference type="SUPFAM" id="SSF46785">
    <property type="entry name" value="Winged helix' DNA-binding domain"/>
    <property type="match status" value="1"/>
</dbReference>
<dbReference type="Pfam" id="PF12802">
    <property type="entry name" value="MarR_2"/>
    <property type="match status" value="1"/>
</dbReference>
<protein>
    <recommendedName>
        <fullName evidence="5">HTH marR-type domain-containing protein</fullName>
    </recommendedName>
</protein>
<accession>A0AAU9D2U0</accession>
<organism evidence="6 7">
    <name type="scientific">Xylocopilactobacillus apicola</name>
    <dbReference type="NCBI Taxonomy" id="2932184"/>
    <lineage>
        <taxon>Bacteria</taxon>
        <taxon>Bacillati</taxon>
        <taxon>Bacillota</taxon>
        <taxon>Bacilli</taxon>
        <taxon>Lactobacillales</taxon>
        <taxon>Lactobacillaceae</taxon>
        <taxon>Xylocopilactobacillus</taxon>
    </lineage>
</organism>
<evidence type="ECO:0000256" key="3">
    <source>
        <dbReference type="ARBA" id="ARBA00023163"/>
    </source>
</evidence>
<dbReference type="RefSeq" id="WP_317635980.1">
    <property type="nucleotide sequence ID" value="NZ_AP026802.1"/>
</dbReference>
<dbReference type="GO" id="GO:0003700">
    <property type="term" value="F:DNA-binding transcription factor activity"/>
    <property type="evidence" value="ECO:0007669"/>
    <property type="project" value="InterPro"/>
</dbReference>
<proteinExistence type="predicted"/>
<dbReference type="AlphaFoldDB" id="A0AAU9D2U0"/>
<dbReference type="PROSITE" id="PS50995">
    <property type="entry name" value="HTH_MARR_2"/>
    <property type="match status" value="1"/>
</dbReference>
<keyword evidence="1" id="KW-0805">Transcription regulation</keyword>
<dbReference type="Gene3D" id="1.10.10.10">
    <property type="entry name" value="Winged helix-like DNA-binding domain superfamily/Winged helix DNA-binding domain"/>
    <property type="match status" value="1"/>
</dbReference>
<keyword evidence="4" id="KW-0175">Coiled coil</keyword>
<evidence type="ECO:0000313" key="6">
    <source>
        <dbReference type="EMBL" id="BDR58059.1"/>
    </source>
</evidence>